<sequence length="370" mass="41763">MSKLPENRYRQNMALHGLEPVSRQQRMRERRPCLPCRYTLEREIRQCYNYVNLSPTQLSDLALARTAAIGENPDQIYQFCLNRDALAQCIRQKALACPDSARVLAELGIQLGAFERGAEVLCRNQGGKLACERGAEVLCRNQEQGGKFTCERGAEVLCRNQGGKLACELCRKQGVKLTFERGAEVLCRNQGGKLAYEGGAEVLCRTHGGKLACEGGAEVLCRTQGVYRAGVHCFRNPIPEVRMCFQTLDTNMQQLMMIAPQPTADRNSLYRYCNIRLEHVECEQSAWARHQYQTCERAVTGMRTELECELIPKQCMSVFPNVYSSICSNMNYYYETRGRYNSAPSVLSNAWPLTALALLPALKHLLVNRL</sequence>
<evidence type="ECO:0000313" key="1">
    <source>
        <dbReference type="EMBL" id="GFN76978.1"/>
    </source>
</evidence>
<comment type="caution">
    <text evidence="1">The sequence shown here is derived from an EMBL/GenBank/DDBJ whole genome shotgun (WGS) entry which is preliminary data.</text>
</comment>
<accession>A0AAV3Y214</accession>
<reference evidence="1 2" key="1">
    <citation type="journal article" date="2021" name="Elife">
        <title>Chloroplast acquisition without the gene transfer in kleptoplastic sea slugs, Plakobranchus ocellatus.</title>
        <authorList>
            <person name="Maeda T."/>
            <person name="Takahashi S."/>
            <person name="Yoshida T."/>
            <person name="Shimamura S."/>
            <person name="Takaki Y."/>
            <person name="Nagai Y."/>
            <person name="Toyoda A."/>
            <person name="Suzuki Y."/>
            <person name="Arimoto A."/>
            <person name="Ishii H."/>
            <person name="Satoh N."/>
            <person name="Nishiyama T."/>
            <person name="Hasebe M."/>
            <person name="Maruyama T."/>
            <person name="Minagawa J."/>
            <person name="Obokata J."/>
            <person name="Shigenobu S."/>
        </authorList>
    </citation>
    <scope>NUCLEOTIDE SEQUENCE [LARGE SCALE GENOMIC DNA]</scope>
</reference>
<dbReference type="AlphaFoldDB" id="A0AAV3Y214"/>
<evidence type="ECO:0000313" key="2">
    <source>
        <dbReference type="Proteomes" id="UP000735302"/>
    </source>
</evidence>
<dbReference type="EMBL" id="BLXT01000430">
    <property type="protein sequence ID" value="GFN76978.1"/>
    <property type="molecule type" value="Genomic_DNA"/>
</dbReference>
<dbReference type="Proteomes" id="UP000735302">
    <property type="component" value="Unassembled WGS sequence"/>
</dbReference>
<organism evidence="1 2">
    <name type="scientific">Plakobranchus ocellatus</name>
    <dbReference type="NCBI Taxonomy" id="259542"/>
    <lineage>
        <taxon>Eukaryota</taxon>
        <taxon>Metazoa</taxon>
        <taxon>Spiralia</taxon>
        <taxon>Lophotrochozoa</taxon>
        <taxon>Mollusca</taxon>
        <taxon>Gastropoda</taxon>
        <taxon>Heterobranchia</taxon>
        <taxon>Euthyneura</taxon>
        <taxon>Panpulmonata</taxon>
        <taxon>Sacoglossa</taxon>
        <taxon>Placobranchoidea</taxon>
        <taxon>Plakobranchidae</taxon>
        <taxon>Plakobranchus</taxon>
    </lineage>
</organism>
<keyword evidence="2" id="KW-1185">Reference proteome</keyword>
<name>A0AAV3Y214_9GAST</name>
<gene>
    <name evidence="1" type="ORF">PoB_000348400</name>
</gene>
<protein>
    <submittedName>
        <fullName evidence="1">Extracellular matrix protein fras1</fullName>
    </submittedName>
</protein>
<proteinExistence type="predicted"/>